<comment type="pathway">
    <text evidence="2 8">Metabolic intermediate biosynthesis; chorismate biosynthesis; chorismate from D-erythrose 4-phosphate and phosphoenolpyruvate: step 1/7.</text>
</comment>
<comment type="catalytic activity">
    <reaction evidence="7 8">
        <text>D-erythrose 4-phosphate + phosphoenolpyruvate + H2O = 7-phospho-2-dehydro-3-deoxy-D-arabino-heptonate + phosphate</text>
        <dbReference type="Rhea" id="RHEA:14717"/>
        <dbReference type="ChEBI" id="CHEBI:15377"/>
        <dbReference type="ChEBI" id="CHEBI:16897"/>
        <dbReference type="ChEBI" id="CHEBI:43474"/>
        <dbReference type="ChEBI" id="CHEBI:58394"/>
        <dbReference type="ChEBI" id="CHEBI:58702"/>
        <dbReference type="EC" id="2.5.1.54"/>
    </reaction>
</comment>
<dbReference type="EC" id="2.5.1.54" evidence="8"/>
<keyword evidence="12" id="KW-1185">Reference proteome</keyword>
<evidence type="ECO:0000313" key="12">
    <source>
        <dbReference type="Proteomes" id="UP000639973"/>
    </source>
</evidence>
<dbReference type="InterPro" id="IPR006219">
    <property type="entry name" value="DAHP_synth_1"/>
</dbReference>
<evidence type="ECO:0000256" key="8">
    <source>
        <dbReference type="PIRNR" id="PIRNR001361"/>
    </source>
</evidence>
<dbReference type="Pfam" id="PF00793">
    <property type="entry name" value="DAHP_synth_1"/>
    <property type="match status" value="1"/>
</dbReference>
<feature type="domain" description="DAHP synthetase I/KDSA" evidence="10">
    <location>
        <begin position="65"/>
        <end position="360"/>
    </location>
</feature>
<comment type="caution">
    <text evidence="11">The sequence shown here is derived from an EMBL/GenBank/DDBJ whole genome shotgun (WGS) entry which is preliminary data.</text>
</comment>
<keyword evidence="6 8" id="KW-0057">Aromatic amino acid biosynthesis</keyword>
<reference evidence="12" key="1">
    <citation type="journal article" date="2019" name="Int. J. Syst. Evol. Microbiol.">
        <title>The Global Catalogue of Microorganisms (GCM) 10K type strain sequencing project: providing services to taxonomists for standard genome sequencing and annotation.</title>
        <authorList>
            <consortium name="The Broad Institute Genomics Platform"/>
            <consortium name="The Broad Institute Genome Sequencing Center for Infectious Disease"/>
            <person name="Wu L."/>
            <person name="Ma J."/>
        </authorList>
    </citation>
    <scope>NUCLEOTIDE SEQUENCE [LARGE SCALE GENOMIC DNA]</scope>
    <source>
        <strain evidence="12">JCM 15442</strain>
    </source>
</reference>
<evidence type="ECO:0000256" key="7">
    <source>
        <dbReference type="ARBA" id="ARBA00047508"/>
    </source>
</evidence>
<dbReference type="PANTHER" id="PTHR21225">
    <property type="entry name" value="PHOSPHO-2-DEHYDRO-3-DEOXYHEPTONATE ALDOLASE DAHP SYNTHETASE"/>
    <property type="match status" value="1"/>
</dbReference>
<comment type="function">
    <text evidence="1 8">Stereospecific condensation of phosphoenolpyruvate (PEP) and D-erythrose-4-phosphate (E4P) giving rise to 3-deoxy-D-arabino-heptulosonate-7-phosphate (DAHP).</text>
</comment>
<evidence type="ECO:0000256" key="4">
    <source>
        <dbReference type="ARBA" id="ARBA00022605"/>
    </source>
</evidence>
<dbReference type="RefSeq" id="WP_188968266.1">
    <property type="nucleotide sequence ID" value="NZ_BMOL01000001.1"/>
</dbReference>
<dbReference type="PIRSF" id="PIRSF001361">
    <property type="entry name" value="DAHP_synthase"/>
    <property type="match status" value="1"/>
</dbReference>
<protein>
    <recommendedName>
        <fullName evidence="8">Phospho-2-dehydro-3-deoxyheptonate aldolase</fullName>
        <ecNumber evidence="8">2.5.1.54</ecNumber>
    </recommendedName>
</protein>
<gene>
    <name evidence="11" type="ORF">GCM10010840_02780</name>
</gene>
<dbReference type="InterPro" id="IPR006218">
    <property type="entry name" value="DAHP1/KDSA"/>
</dbReference>
<evidence type="ECO:0000259" key="10">
    <source>
        <dbReference type="Pfam" id="PF00793"/>
    </source>
</evidence>
<evidence type="ECO:0000256" key="9">
    <source>
        <dbReference type="SAM" id="MobiDB-lite"/>
    </source>
</evidence>
<feature type="compositionally biased region" description="Polar residues" evidence="9">
    <location>
        <begin position="12"/>
        <end position="36"/>
    </location>
</feature>
<comment type="similarity">
    <text evidence="3 8">Belongs to the class-I DAHP synthase family.</text>
</comment>
<evidence type="ECO:0000256" key="3">
    <source>
        <dbReference type="ARBA" id="ARBA00007985"/>
    </source>
</evidence>
<dbReference type="EMBL" id="BMOL01000001">
    <property type="protein sequence ID" value="GGL68240.1"/>
    <property type="molecule type" value="Genomic_DNA"/>
</dbReference>
<dbReference type="Gene3D" id="3.20.20.70">
    <property type="entry name" value="Aldolase class I"/>
    <property type="match status" value="1"/>
</dbReference>
<proteinExistence type="inferred from homology"/>
<keyword evidence="5 8" id="KW-0808">Transferase</keyword>
<dbReference type="NCBIfam" id="TIGR00034">
    <property type="entry name" value="aroFGH"/>
    <property type="match status" value="1"/>
</dbReference>
<dbReference type="PANTHER" id="PTHR21225:SF12">
    <property type="entry name" value="PHOSPHO-2-DEHYDRO-3-DEOXYHEPTONATE ALDOLASE, TYROSINE-INHIBITED"/>
    <property type="match status" value="1"/>
</dbReference>
<accession>A0ABQ2G042</accession>
<evidence type="ECO:0000256" key="6">
    <source>
        <dbReference type="ARBA" id="ARBA00023141"/>
    </source>
</evidence>
<dbReference type="Proteomes" id="UP000639973">
    <property type="component" value="Unassembled WGS sequence"/>
</dbReference>
<keyword evidence="4 8" id="KW-0028">Amino-acid biosynthesis</keyword>
<feature type="region of interest" description="Disordered" evidence="9">
    <location>
        <begin position="1"/>
        <end position="42"/>
    </location>
</feature>
<name>A0ABQ2G042_9DEIO</name>
<dbReference type="InterPro" id="IPR013785">
    <property type="entry name" value="Aldolase_TIM"/>
</dbReference>
<organism evidence="11 12">
    <name type="scientific">Deinococcus aerolatus</name>
    <dbReference type="NCBI Taxonomy" id="522487"/>
    <lineage>
        <taxon>Bacteria</taxon>
        <taxon>Thermotogati</taxon>
        <taxon>Deinococcota</taxon>
        <taxon>Deinococci</taxon>
        <taxon>Deinococcales</taxon>
        <taxon>Deinococcaceae</taxon>
        <taxon>Deinococcus</taxon>
    </lineage>
</organism>
<evidence type="ECO:0000256" key="5">
    <source>
        <dbReference type="ARBA" id="ARBA00022679"/>
    </source>
</evidence>
<dbReference type="NCBIfam" id="NF009395">
    <property type="entry name" value="PRK12755.1"/>
    <property type="match status" value="1"/>
</dbReference>
<evidence type="ECO:0000256" key="2">
    <source>
        <dbReference type="ARBA" id="ARBA00004688"/>
    </source>
</evidence>
<evidence type="ECO:0000256" key="1">
    <source>
        <dbReference type="ARBA" id="ARBA00003726"/>
    </source>
</evidence>
<sequence length="374" mass="39921">MPQLPHPEVPSALSSPETHTPPKSRTENLNVSSFTPLPTPRELKTALPLMPGAERTVVAGRQAAQAILRGEDHRLLVVVGPCSVHDSGAALEYARRLAALRERVADTLEVQMRVYVDKPRTTVGWRGFLMDPDMTGENDVGRGLALTRRLMLDVGELGLPVATELLDPFAPQYLFDAVAWACLGARTTESQTHRVMASAVSAPMGFKNGTGGGLKLAVDAMVAAAHPHVFFTVDDDGRACIVQTQGNPNGHLILRGGKNGPNYAPQFVREAADLIAAAGLPPAVMVDCSHANSGSDYQRQGLIWRDVVQQRIGGQHAIRGLMLESNLEAGKQGVPADRADLKYGVSVTDACVGWAETEALLLDADAALRGQQIG</sequence>
<evidence type="ECO:0000313" key="11">
    <source>
        <dbReference type="EMBL" id="GGL68240.1"/>
    </source>
</evidence>
<dbReference type="SUPFAM" id="SSF51569">
    <property type="entry name" value="Aldolase"/>
    <property type="match status" value="1"/>
</dbReference>